<dbReference type="SUPFAM" id="SSF46626">
    <property type="entry name" value="Cytochrome c"/>
    <property type="match status" value="1"/>
</dbReference>
<dbReference type="AlphaFoldDB" id="A0A1I0Q999"/>
<evidence type="ECO:0000313" key="8">
    <source>
        <dbReference type="Proteomes" id="UP000199167"/>
    </source>
</evidence>
<protein>
    <submittedName>
        <fullName evidence="7">Cytochrome c</fullName>
    </submittedName>
</protein>
<dbReference type="RefSeq" id="WP_089992856.1">
    <property type="nucleotide sequence ID" value="NZ_FOIZ01000001.1"/>
</dbReference>
<keyword evidence="5" id="KW-0732">Signal</keyword>
<dbReference type="Pfam" id="PF00034">
    <property type="entry name" value="Cytochrom_C"/>
    <property type="match status" value="1"/>
</dbReference>
<feature type="domain" description="Cytochrome c" evidence="6">
    <location>
        <begin position="19"/>
        <end position="129"/>
    </location>
</feature>
<reference evidence="7 8" key="1">
    <citation type="submission" date="2016-10" db="EMBL/GenBank/DDBJ databases">
        <authorList>
            <person name="de Groot N.N."/>
        </authorList>
    </citation>
    <scope>NUCLEOTIDE SEQUENCE [LARGE SCALE GENOMIC DNA]</scope>
    <source>
        <strain evidence="7 8">DSM 17925</strain>
    </source>
</reference>
<evidence type="ECO:0000256" key="3">
    <source>
        <dbReference type="ARBA" id="ARBA00023004"/>
    </source>
</evidence>
<feature type="signal peptide" evidence="5">
    <location>
        <begin position="1"/>
        <end position="18"/>
    </location>
</feature>
<keyword evidence="1 4" id="KW-0349">Heme</keyword>
<gene>
    <name evidence="7" type="ORF">SAMN04488515_1761</name>
</gene>
<dbReference type="GO" id="GO:0020037">
    <property type="term" value="F:heme binding"/>
    <property type="evidence" value="ECO:0007669"/>
    <property type="project" value="InterPro"/>
</dbReference>
<name>A0A1I0Q999_9RHOB</name>
<evidence type="ECO:0000313" key="7">
    <source>
        <dbReference type="EMBL" id="SEW23593.1"/>
    </source>
</evidence>
<proteinExistence type="predicted"/>
<dbReference type="OrthoDB" id="335174at2"/>
<dbReference type="InterPro" id="IPR036909">
    <property type="entry name" value="Cyt_c-like_dom_sf"/>
</dbReference>
<dbReference type="EMBL" id="FOIZ01000001">
    <property type="protein sequence ID" value="SEW23593.1"/>
    <property type="molecule type" value="Genomic_DNA"/>
</dbReference>
<evidence type="ECO:0000259" key="6">
    <source>
        <dbReference type="PROSITE" id="PS51007"/>
    </source>
</evidence>
<dbReference type="STRING" id="364200.SAMN04488515_1761"/>
<organism evidence="7 8">
    <name type="scientific">Cognatiyoonia koreensis</name>
    <dbReference type="NCBI Taxonomy" id="364200"/>
    <lineage>
        <taxon>Bacteria</taxon>
        <taxon>Pseudomonadati</taxon>
        <taxon>Pseudomonadota</taxon>
        <taxon>Alphaproteobacteria</taxon>
        <taxon>Rhodobacterales</taxon>
        <taxon>Paracoccaceae</taxon>
        <taxon>Cognatiyoonia</taxon>
    </lineage>
</organism>
<keyword evidence="8" id="KW-1185">Reference proteome</keyword>
<evidence type="ECO:0000256" key="1">
    <source>
        <dbReference type="ARBA" id="ARBA00022617"/>
    </source>
</evidence>
<dbReference type="PROSITE" id="PS51007">
    <property type="entry name" value="CYTC"/>
    <property type="match status" value="1"/>
</dbReference>
<accession>A0A1I0Q999</accession>
<evidence type="ECO:0000256" key="5">
    <source>
        <dbReference type="SAM" id="SignalP"/>
    </source>
</evidence>
<evidence type="ECO:0000256" key="2">
    <source>
        <dbReference type="ARBA" id="ARBA00022723"/>
    </source>
</evidence>
<dbReference type="InterPro" id="IPR009056">
    <property type="entry name" value="Cyt_c-like_dom"/>
</dbReference>
<sequence length="131" mass="14051">MRALLLAGLLCLPQMTAAQDAAAGQLIYERSCITCHGVAGQGDGPMVGNLLVQPADLTQLSKSNDGVFPIVRVLSRIDGRDPLVSHGSDMPIYGWYFEGESYVMRTPAGQPILTTVPVADLVAYLETFQVE</sequence>
<feature type="chain" id="PRO_5011440754" evidence="5">
    <location>
        <begin position="19"/>
        <end position="131"/>
    </location>
</feature>
<dbReference type="Proteomes" id="UP000199167">
    <property type="component" value="Unassembled WGS sequence"/>
</dbReference>
<evidence type="ECO:0000256" key="4">
    <source>
        <dbReference type="PROSITE-ProRule" id="PRU00433"/>
    </source>
</evidence>
<dbReference type="GO" id="GO:0009055">
    <property type="term" value="F:electron transfer activity"/>
    <property type="evidence" value="ECO:0007669"/>
    <property type="project" value="InterPro"/>
</dbReference>
<dbReference type="GO" id="GO:0046872">
    <property type="term" value="F:metal ion binding"/>
    <property type="evidence" value="ECO:0007669"/>
    <property type="project" value="UniProtKB-KW"/>
</dbReference>
<keyword evidence="3 4" id="KW-0408">Iron</keyword>
<keyword evidence="2 4" id="KW-0479">Metal-binding</keyword>
<dbReference type="Gene3D" id="1.10.760.10">
    <property type="entry name" value="Cytochrome c-like domain"/>
    <property type="match status" value="1"/>
</dbReference>